<dbReference type="Proteomes" id="UP000683559">
    <property type="component" value="Chromosome"/>
</dbReference>
<accession>A0ABX8LPP9</accession>
<keyword evidence="2" id="KW-1185">Reference proteome</keyword>
<sequence length="217" mass="24624">MMVQRKIKRNYRQLTPTRFLAFILTVRRSLTNNRNYPDTFWGANLALLQQFFEKTDVYEVAFRAASNGDRLLIHDRDKIMEEIVVILDQITPLLEGSSVRNPDALSTTGFLITQERRAHKRTKLPLTSSKDFAVINLGELGQALGSASTVPGAYNHEIHINRGDPTRESDWFHHSMFPDASKMLMENLQAGNTFFRMRHHGADGPGPWSPITSVAIS</sequence>
<evidence type="ECO:0000313" key="2">
    <source>
        <dbReference type="Proteomes" id="UP000683559"/>
    </source>
</evidence>
<gene>
    <name evidence="1" type="ORF">KP001_07135</name>
</gene>
<reference evidence="1 2" key="1">
    <citation type="submission" date="2021-06" db="EMBL/GenBank/DDBJ databases">
        <title>Gemonas diversity in paddy soil.</title>
        <authorList>
            <person name="Liu G."/>
        </authorList>
    </citation>
    <scope>NUCLEOTIDE SEQUENCE [LARGE SCALE GENOMIC DNA]</scope>
    <source>
        <strain evidence="1 2">RG2</strain>
    </source>
</reference>
<proteinExistence type="predicted"/>
<protein>
    <submittedName>
        <fullName evidence="1">Uncharacterized protein</fullName>
    </submittedName>
</protein>
<organism evidence="1 2">
    <name type="scientific">Geomonas subterranea</name>
    <dbReference type="NCBI Taxonomy" id="2847989"/>
    <lineage>
        <taxon>Bacteria</taxon>
        <taxon>Pseudomonadati</taxon>
        <taxon>Thermodesulfobacteriota</taxon>
        <taxon>Desulfuromonadia</taxon>
        <taxon>Geobacterales</taxon>
        <taxon>Geobacteraceae</taxon>
        <taxon>Geomonas</taxon>
    </lineage>
</organism>
<name>A0ABX8LPP9_9BACT</name>
<evidence type="ECO:0000313" key="1">
    <source>
        <dbReference type="EMBL" id="QXE92289.1"/>
    </source>
</evidence>
<dbReference type="RefSeq" id="WP_217288843.1">
    <property type="nucleotide sequence ID" value="NZ_CP077683.1"/>
</dbReference>
<dbReference type="EMBL" id="CP077683">
    <property type="protein sequence ID" value="QXE92289.1"/>
    <property type="molecule type" value="Genomic_DNA"/>
</dbReference>